<dbReference type="Proteomes" id="UP001165121">
    <property type="component" value="Unassembled WGS sequence"/>
</dbReference>
<dbReference type="GO" id="GO:0003676">
    <property type="term" value="F:nucleic acid binding"/>
    <property type="evidence" value="ECO:0007669"/>
    <property type="project" value="InterPro"/>
</dbReference>
<keyword evidence="4" id="KW-1185">Reference proteome</keyword>
<dbReference type="InterPro" id="IPR036875">
    <property type="entry name" value="Znf_CCHC_sf"/>
</dbReference>
<name>A0A9W6UD42_9STRA</name>
<keyword evidence="1" id="KW-0862">Zinc</keyword>
<comment type="caution">
    <text evidence="3">The sequence shown here is derived from an EMBL/GenBank/DDBJ whole genome shotgun (WGS) entry which is preliminary data.</text>
</comment>
<evidence type="ECO:0000256" key="1">
    <source>
        <dbReference type="PROSITE-ProRule" id="PRU00047"/>
    </source>
</evidence>
<dbReference type="InterPro" id="IPR054722">
    <property type="entry name" value="PolX-like_BBD"/>
</dbReference>
<protein>
    <submittedName>
        <fullName evidence="3">Unnamed protein product</fullName>
    </submittedName>
</protein>
<dbReference type="GO" id="GO:0008270">
    <property type="term" value="F:zinc ion binding"/>
    <property type="evidence" value="ECO:0007669"/>
    <property type="project" value="UniProtKB-KW"/>
</dbReference>
<dbReference type="PANTHER" id="PTHR47592:SF27">
    <property type="entry name" value="OS08G0421700 PROTEIN"/>
    <property type="match status" value="1"/>
</dbReference>
<dbReference type="Gene3D" id="4.10.60.10">
    <property type="entry name" value="Zinc finger, CCHC-type"/>
    <property type="match status" value="1"/>
</dbReference>
<organism evidence="3 4">
    <name type="scientific">Phytophthora fragariaefolia</name>
    <dbReference type="NCBI Taxonomy" id="1490495"/>
    <lineage>
        <taxon>Eukaryota</taxon>
        <taxon>Sar</taxon>
        <taxon>Stramenopiles</taxon>
        <taxon>Oomycota</taxon>
        <taxon>Peronosporomycetes</taxon>
        <taxon>Peronosporales</taxon>
        <taxon>Peronosporaceae</taxon>
        <taxon>Phytophthora</taxon>
    </lineage>
</organism>
<reference evidence="3" key="1">
    <citation type="submission" date="2023-04" db="EMBL/GenBank/DDBJ databases">
        <title>Phytophthora fragariaefolia NBRC 109709.</title>
        <authorList>
            <person name="Ichikawa N."/>
            <person name="Sato H."/>
            <person name="Tonouchi N."/>
        </authorList>
    </citation>
    <scope>NUCLEOTIDE SEQUENCE</scope>
    <source>
        <strain evidence="3">NBRC 109709</strain>
    </source>
</reference>
<dbReference type="InterPro" id="IPR001878">
    <property type="entry name" value="Znf_CCHC"/>
</dbReference>
<dbReference type="EMBL" id="BSXT01000605">
    <property type="protein sequence ID" value="GMF30824.1"/>
    <property type="molecule type" value="Genomic_DNA"/>
</dbReference>
<dbReference type="PROSITE" id="PS50158">
    <property type="entry name" value="ZF_CCHC"/>
    <property type="match status" value="1"/>
</dbReference>
<dbReference type="SUPFAM" id="SSF57756">
    <property type="entry name" value="Retrovirus zinc finger-like domains"/>
    <property type="match status" value="1"/>
</dbReference>
<evidence type="ECO:0000313" key="3">
    <source>
        <dbReference type="EMBL" id="GMF30824.1"/>
    </source>
</evidence>
<feature type="domain" description="CCHC-type" evidence="2">
    <location>
        <begin position="231"/>
        <end position="247"/>
    </location>
</feature>
<sequence>MVGRHRCASGVSRLRPPVTTTASKSFELVMMSTTTASTFTTKLKQFTGAGFPAWGAQVKLELEIKGLRVIVTKPTLSEAELKSIKGTDASAAVAGMSTLPTTSVAPLNDRVMKENISASIILTALNGKLAVEVYTMKHLLTMLRPLCQTFDAKCSASIGATKREFMGLYLDGVDSMVQCIKTTRRVFDEPQYQSIVSSTGSVNTEAAFNAKLKSGTNNTKSKKKRGILKIKCCNCNQLGHFARTCTNASALSTVKKETARVVILADDMMTNDKREWIVDSGATSHMTVHVENMVDVHTRDDPRSLTVASGEMMLAVGKTPLRRDDHEVRVLQGILAVKGIARNLVSVAVASCNGMKTSFKGESCGPKSIQWLSVGKIEAASSIEDTQDEVRASVVALQAINAQISTGKQHRKHYSIKKKRDVLRATEGMNEREAVRTQGIPRWTINDWRKSADDVFGYKGSEKTLSRTPGRRELVPFGIELITLMKDTRRDSEVLTAKTMASFVRNVYPDWLESYIHGKNDTATAY</sequence>
<dbReference type="PANTHER" id="PTHR47592">
    <property type="entry name" value="PBF68 PROTEIN"/>
    <property type="match status" value="1"/>
</dbReference>
<evidence type="ECO:0000259" key="2">
    <source>
        <dbReference type="PROSITE" id="PS50158"/>
    </source>
</evidence>
<keyword evidence="1" id="KW-0479">Metal-binding</keyword>
<dbReference type="Pfam" id="PF22936">
    <property type="entry name" value="Pol_BBD"/>
    <property type="match status" value="1"/>
</dbReference>
<dbReference type="OrthoDB" id="111659at2759"/>
<evidence type="ECO:0000313" key="4">
    <source>
        <dbReference type="Proteomes" id="UP001165121"/>
    </source>
</evidence>
<keyword evidence="1" id="KW-0863">Zinc-finger</keyword>
<dbReference type="AlphaFoldDB" id="A0A9W6UD42"/>
<gene>
    <name evidence="3" type="ORF">Pfra01_000690900</name>
</gene>
<accession>A0A9W6UD42</accession>
<proteinExistence type="predicted"/>